<name>A0A974GWX4_SEDHY</name>
<feature type="transmembrane region" description="Helical" evidence="1">
    <location>
        <begin position="38"/>
        <end position="60"/>
    </location>
</feature>
<feature type="transmembrane region" description="Helical" evidence="1">
    <location>
        <begin position="90"/>
        <end position="118"/>
    </location>
</feature>
<feature type="transmembrane region" description="Helical" evidence="1">
    <location>
        <begin position="124"/>
        <end position="151"/>
    </location>
</feature>
<dbReference type="InterPro" id="IPR009577">
    <property type="entry name" value="Sm_multidrug_ex"/>
</dbReference>
<dbReference type="PANTHER" id="PTHR36007">
    <property type="entry name" value="TRANSPORT PROTEIN-RELATED"/>
    <property type="match status" value="1"/>
</dbReference>
<keyword evidence="1" id="KW-1133">Transmembrane helix</keyword>
<keyword evidence="1" id="KW-0812">Transmembrane</keyword>
<reference evidence="2" key="1">
    <citation type="submission" date="2020-07" db="EMBL/GenBank/DDBJ databases">
        <title>Genomic analysis of a strain of Sedimentibacter Hydroxybenzoicus DSM7310.</title>
        <authorList>
            <person name="Ma S."/>
        </authorList>
    </citation>
    <scope>NUCLEOTIDE SEQUENCE</scope>
    <source>
        <strain evidence="2">DSM 7310</strain>
    </source>
</reference>
<dbReference type="AlphaFoldDB" id="A0A974GWX4"/>
<sequence>MLILNEFKVLLTAALPIVEVKGAIPVGIALGMSPIHATILAFLGSILPVPIILFTIRPIFNYLKETVTFKKIIHKLIHRSLNKSGNVKKYGYWGLFIFVAIPLPGTGVWTGSLIASLLDLRFKYAFPTIVIGNLVASIFIMTLSFGAVSIFGG</sequence>
<comment type="caution">
    <text evidence="2">The sequence shown here is derived from an EMBL/GenBank/DDBJ whole genome shotgun (WGS) entry which is preliminary data.</text>
</comment>
<dbReference type="Pfam" id="PF06695">
    <property type="entry name" value="Sm_multidrug_ex"/>
    <property type="match status" value="1"/>
</dbReference>
<dbReference type="Proteomes" id="UP000611629">
    <property type="component" value="Unassembled WGS sequence"/>
</dbReference>
<dbReference type="EMBL" id="JACBNQ010000010">
    <property type="protein sequence ID" value="NYB74500.1"/>
    <property type="molecule type" value="Genomic_DNA"/>
</dbReference>
<evidence type="ECO:0000256" key="1">
    <source>
        <dbReference type="SAM" id="Phobius"/>
    </source>
</evidence>
<keyword evidence="3" id="KW-1185">Reference proteome</keyword>
<evidence type="ECO:0000313" key="3">
    <source>
        <dbReference type="Proteomes" id="UP000611629"/>
    </source>
</evidence>
<evidence type="ECO:0000313" key="2">
    <source>
        <dbReference type="EMBL" id="NYB74500.1"/>
    </source>
</evidence>
<dbReference type="PANTHER" id="PTHR36007:SF2">
    <property type="entry name" value="TRANSPORT PROTEIN-RELATED"/>
    <property type="match status" value="1"/>
</dbReference>
<proteinExistence type="predicted"/>
<dbReference type="RefSeq" id="WP_179238209.1">
    <property type="nucleotide sequence ID" value="NZ_JACBNQ010000010.1"/>
</dbReference>
<organism evidence="2 3">
    <name type="scientific">Sedimentibacter hydroxybenzoicus DSM 7310</name>
    <dbReference type="NCBI Taxonomy" id="1123245"/>
    <lineage>
        <taxon>Bacteria</taxon>
        <taxon>Bacillati</taxon>
        <taxon>Bacillota</taxon>
        <taxon>Tissierellia</taxon>
        <taxon>Sedimentibacter</taxon>
    </lineage>
</organism>
<accession>A0A974GWX4</accession>
<keyword evidence="1" id="KW-0472">Membrane</keyword>
<gene>
    <name evidence="2" type="ORF">HZF24_10170</name>
</gene>
<protein>
    <submittedName>
        <fullName evidence="2">Small multi-drug export protein</fullName>
    </submittedName>
</protein>